<sequence>PVMAFIPIVPQIATNFGVNPLLPLVPILFAAGIGRTISPVAGVIITVSGIANITPIDVIKRTSVPMLSSMFVVLVLAVIKYS</sequence>
<dbReference type="EMBL" id="AAPH01000046">
    <property type="protein sequence ID" value="EAS40823.1"/>
    <property type="molecule type" value="Genomic_DNA"/>
</dbReference>
<comment type="subcellular location">
    <subcellularLocation>
        <location evidence="1">Cell membrane</location>
        <topology evidence="1">Multi-pass membrane protein</topology>
    </subcellularLocation>
</comment>
<reference evidence="9 10" key="1">
    <citation type="submission" date="2006-03" db="EMBL/GenBank/DDBJ databases">
        <authorList>
            <person name="Bartlett D.H."/>
            <person name="Valle G."/>
            <person name="Lauro F.M."/>
            <person name="Vezzi A."/>
            <person name="Simonato F."/>
            <person name="Eloe E."/>
            <person name="Vitulo N."/>
            <person name="Stratton T.K."/>
            <person name="D'angelo M."/>
            <person name="Ferriera S."/>
            <person name="Johnson J."/>
            <person name="Kravitz S."/>
            <person name="Beeson K."/>
            <person name="Sutton G."/>
            <person name="Rogers Y."/>
            <person name="Friedman R."/>
            <person name="Frazier M."/>
            <person name="Venter J.C."/>
        </authorList>
    </citation>
    <scope>NUCLEOTIDE SEQUENCE [LARGE SCALE GENOMIC DNA]</scope>
    <source>
        <strain evidence="9 10">3TCK</strain>
    </source>
</reference>
<dbReference type="Proteomes" id="UP000003789">
    <property type="component" value="Unassembled WGS sequence"/>
</dbReference>
<evidence type="ECO:0000256" key="7">
    <source>
        <dbReference type="ARBA" id="ARBA00023136"/>
    </source>
</evidence>
<protein>
    <submittedName>
        <fullName evidence="9">C4-dicarboxylate transporter, anaerobic</fullName>
    </submittedName>
</protein>
<dbReference type="AlphaFoldDB" id="Q1YX59"/>
<organism evidence="9 10">
    <name type="scientific">Photobacterium profundum 3TCK</name>
    <dbReference type="NCBI Taxonomy" id="314280"/>
    <lineage>
        <taxon>Bacteria</taxon>
        <taxon>Pseudomonadati</taxon>
        <taxon>Pseudomonadota</taxon>
        <taxon>Gammaproteobacteria</taxon>
        <taxon>Vibrionales</taxon>
        <taxon>Vibrionaceae</taxon>
        <taxon>Photobacterium</taxon>
    </lineage>
</organism>
<keyword evidence="6 8" id="KW-1133">Transmembrane helix</keyword>
<dbReference type="Pfam" id="PF03606">
    <property type="entry name" value="DcuC"/>
    <property type="match status" value="1"/>
</dbReference>
<accession>Q1YX59</accession>
<dbReference type="InterPro" id="IPR018385">
    <property type="entry name" value="C4_dicarb_anaerob_car-like"/>
</dbReference>
<evidence type="ECO:0000256" key="6">
    <source>
        <dbReference type="ARBA" id="ARBA00022989"/>
    </source>
</evidence>
<evidence type="ECO:0000313" key="10">
    <source>
        <dbReference type="Proteomes" id="UP000003789"/>
    </source>
</evidence>
<evidence type="ECO:0000313" key="9">
    <source>
        <dbReference type="EMBL" id="EAS40823.1"/>
    </source>
</evidence>
<comment type="caution">
    <text evidence="9">The sequence shown here is derived from an EMBL/GenBank/DDBJ whole genome shotgun (WGS) entry which is preliminary data.</text>
</comment>
<evidence type="ECO:0000256" key="4">
    <source>
        <dbReference type="ARBA" id="ARBA00022475"/>
    </source>
</evidence>
<keyword evidence="5 8" id="KW-0812">Transmembrane</keyword>
<dbReference type="PANTHER" id="PTHR42002:SF2">
    <property type="entry name" value="ANAEROBIC C4-DICARBOXYLATE TRANSPORTER DCUC-RELATED"/>
    <property type="match status" value="1"/>
</dbReference>
<dbReference type="HOGENOM" id="CLU_2547972_0_0_6"/>
<dbReference type="PANTHER" id="PTHR42002">
    <property type="entry name" value="ANAEROBIC C4-DICARBOXYLATE TRANSPORTER DCUC-RELATED"/>
    <property type="match status" value="1"/>
</dbReference>
<dbReference type="GO" id="GO:0015556">
    <property type="term" value="F:C4-dicarboxylate transmembrane transporter activity"/>
    <property type="evidence" value="ECO:0007669"/>
    <property type="project" value="InterPro"/>
</dbReference>
<feature type="non-terminal residue" evidence="9">
    <location>
        <position position="1"/>
    </location>
</feature>
<evidence type="ECO:0000256" key="5">
    <source>
        <dbReference type="ARBA" id="ARBA00022692"/>
    </source>
</evidence>
<keyword evidence="4" id="KW-1003">Cell membrane</keyword>
<dbReference type="InterPro" id="IPR004669">
    <property type="entry name" value="C4_dicarb_anaerob_car"/>
</dbReference>
<keyword evidence="3" id="KW-0813">Transport</keyword>
<evidence type="ECO:0000256" key="3">
    <source>
        <dbReference type="ARBA" id="ARBA00022448"/>
    </source>
</evidence>
<feature type="transmembrane region" description="Helical" evidence="8">
    <location>
        <begin position="27"/>
        <end position="51"/>
    </location>
</feature>
<proteinExistence type="inferred from homology"/>
<evidence type="ECO:0000256" key="1">
    <source>
        <dbReference type="ARBA" id="ARBA00004651"/>
    </source>
</evidence>
<feature type="transmembrane region" description="Helical" evidence="8">
    <location>
        <begin position="63"/>
        <end position="81"/>
    </location>
</feature>
<comment type="similarity">
    <text evidence="2">Belongs to the DcuC/DcuD transporter (TC 2.A.61) family.</text>
</comment>
<keyword evidence="7 8" id="KW-0472">Membrane</keyword>
<gene>
    <name evidence="9" type="ORF">P3TCK_09138</name>
</gene>
<dbReference type="GO" id="GO:0005886">
    <property type="term" value="C:plasma membrane"/>
    <property type="evidence" value="ECO:0007669"/>
    <property type="project" value="UniProtKB-SubCell"/>
</dbReference>
<evidence type="ECO:0000256" key="2">
    <source>
        <dbReference type="ARBA" id="ARBA00005275"/>
    </source>
</evidence>
<name>Q1YX59_9GAMM</name>
<evidence type="ECO:0000256" key="8">
    <source>
        <dbReference type="SAM" id="Phobius"/>
    </source>
</evidence>